<evidence type="ECO:0000313" key="3">
    <source>
        <dbReference type="EMBL" id="RYR20007.1"/>
    </source>
</evidence>
<comment type="function">
    <text evidence="1">Putative transcription activator involved in regulating light control of development.</text>
</comment>
<dbReference type="PANTHER" id="PTHR31669:SF292">
    <property type="entry name" value="OS02G0262500 PROTEIN"/>
    <property type="match status" value="1"/>
</dbReference>
<evidence type="ECO:0000256" key="2">
    <source>
        <dbReference type="SAM" id="MobiDB-lite"/>
    </source>
</evidence>
<dbReference type="GO" id="GO:0005634">
    <property type="term" value="C:nucleus"/>
    <property type="evidence" value="ECO:0007669"/>
    <property type="project" value="UniProtKB-SubCell"/>
</dbReference>
<reference evidence="3 4" key="1">
    <citation type="submission" date="2019-01" db="EMBL/GenBank/DDBJ databases">
        <title>Sequencing of cultivated peanut Arachis hypogaea provides insights into genome evolution and oil improvement.</title>
        <authorList>
            <person name="Chen X."/>
        </authorList>
    </citation>
    <scope>NUCLEOTIDE SEQUENCE [LARGE SCALE GENOMIC DNA]</scope>
    <source>
        <strain evidence="4">cv. Fuhuasheng</strain>
        <tissue evidence="3">Leaves</tissue>
    </source>
</reference>
<organism evidence="3 4">
    <name type="scientific">Arachis hypogaea</name>
    <name type="common">Peanut</name>
    <dbReference type="NCBI Taxonomy" id="3818"/>
    <lineage>
        <taxon>Eukaryota</taxon>
        <taxon>Viridiplantae</taxon>
        <taxon>Streptophyta</taxon>
        <taxon>Embryophyta</taxon>
        <taxon>Tracheophyta</taxon>
        <taxon>Spermatophyta</taxon>
        <taxon>Magnoliopsida</taxon>
        <taxon>eudicotyledons</taxon>
        <taxon>Gunneridae</taxon>
        <taxon>Pentapetalae</taxon>
        <taxon>rosids</taxon>
        <taxon>fabids</taxon>
        <taxon>Fabales</taxon>
        <taxon>Fabaceae</taxon>
        <taxon>Papilionoideae</taxon>
        <taxon>50 kb inversion clade</taxon>
        <taxon>dalbergioids sensu lato</taxon>
        <taxon>Dalbergieae</taxon>
        <taxon>Pterocarpus clade</taxon>
        <taxon>Arachis</taxon>
    </lineage>
</organism>
<keyword evidence="1" id="KW-0539">Nucleus</keyword>
<proteinExistence type="inferred from homology"/>
<sequence length="248" mass="27437">MVEKFGFADKRWVQDMYERRHSWATAYIRGKFFAGFRTTSRCESLHAVISRACAMRVVDSKDNSSYFIHTVSRYGTLGKDWRVVVTFEMSKVSDMAEMDQGCKSYGGAVDERDLGFCTTNAILVPDGLHFENEDAADTSFPPEGPPTKGGRAPTQNPPRRNTKDNGANGGKKTQRCRLCREVGHNRTTCLDCRTIESSSAVADDTDSMDIDMVEIPSFRCSDSDTQVGFVNSNFAGTNTSGPIMSLAD</sequence>
<dbReference type="EMBL" id="SDMP01000013">
    <property type="protein sequence ID" value="RYR20007.1"/>
    <property type="molecule type" value="Genomic_DNA"/>
</dbReference>
<comment type="caution">
    <text evidence="3">The sequence shown here is derived from an EMBL/GenBank/DDBJ whole genome shotgun (WGS) entry which is preliminary data.</text>
</comment>
<dbReference type="InterPro" id="IPR031052">
    <property type="entry name" value="FHY3/FAR1"/>
</dbReference>
<keyword evidence="1" id="KW-0479">Metal-binding</keyword>
<keyword evidence="4" id="KW-1185">Reference proteome</keyword>
<evidence type="ECO:0000313" key="4">
    <source>
        <dbReference type="Proteomes" id="UP000289738"/>
    </source>
</evidence>
<evidence type="ECO:0000256" key="1">
    <source>
        <dbReference type="RuleBase" id="RU367018"/>
    </source>
</evidence>
<protein>
    <recommendedName>
        <fullName evidence="1">Protein FAR1-RELATED SEQUENCE</fullName>
    </recommendedName>
</protein>
<dbReference type="GO" id="GO:0008270">
    <property type="term" value="F:zinc ion binding"/>
    <property type="evidence" value="ECO:0007669"/>
    <property type="project" value="UniProtKB-UniRule"/>
</dbReference>
<dbReference type="GO" id="GO:0006355">
    <property type="term" value="P:regulation of DNA-templated transcription"/>
    <property type="evidence" value="ECO:0007669"/>
    <property type="project" value="UniProtKB-UniRule"/>
</dbReference>
<accession>A0A445A0P9</accession>
<comment type="similarity">
    <text evidence="1">Belongs to the FHY3/FAR1 family.</text>
</comment>
<dbReference type="PANTHER" id="PTHR31669">
    <property type="entry name" value="PROTEIN FAR1-RELATED SEQUENCE 10-RELATED"/>
    <property type="match status" value="1"/>
</dbReference>
<dbReference type="AlphaFoldDB" id="A0A445A0P9"/>
<keyword evidence="1" id="KW-0863">Zinc-finger</keyword>
<dbReference type="Proteomes" id="UP000289738">
    <property type="component" value="Chromosome B03"/>
</dbReference>
<keyword evidence="1" id="KW-0862">Zinc</keyword>
<gene>
    <name evidence="3" type="ORF">Ahy_B03g065064</name>
</gene>
<feature type="region of interest" description="Disordered" evidence="2">
    <location>
        <begin position="132"/>
        <end position="172"/>
    </location>
</feature>
<comment type="subcellular location">
    <subcellularLocation>
        <location evidence="1">Nucleus</location>
    </subcellularLocation>
</comment>
<name>A0A445A0P9_ARAHY</name>